<gene>
    <name evidence="4" type="ORF">A4S15_04530</name>
</gene>
<dbReference type="Pfam" id="PF00583">
    <property type="entry name" value="Acetyltransf_1"/>
    <property type="match status" value="1"/>
</dbReference>
<organism evidence="4 5">
    <name type="scientific">Candidatus Raskinella chloraquaticus</name>
    <dbReference type="NCBI Taxonomy" id="1951219"/>
    <lineage>
        <taxon>Bacteria</taxon>
        <taxon>Pseudomonadati</taxon>
        <taxon>Pseudomonadota</taxon>
        <taxon>Alphaproteobacteria</taxon>
        <taxon>Hyphomicrobiales</taxon>
        <taxon>Phreatobacteraceae</taxon>
        <taxon>Candidatus Raskinella</taxon>
    </lineage>
</organism>
<comment type="caution">
    <text evidence="4">The sequence shown here is derived from an EMBL/GenBank/DDBJ whole genome shotgun (WGS) entry which is preliminary data.</text>
</comment>
<dbReference type="EMBL" id="LWDL01000003">
    <property type="protein sequence ID" value="OQW54521.1"/>
    <property type="molecule type" value="Genomic_DNA"/>
</dbReference>
<proteinExistence type="predicted"/>
<dbReference type="Gene3D" id="3.40.630.30">
    <property type="match status" value="1"/>
</dbReference>
<dbReference type="GO" id="GO:0016747">
    <property type="term" value="F:acyltransferase activity, transferring groups other than amino-acyl groups"/>
    <property type="evidence" value="ECO:0007669"/>
    <property type="project" value="InterPro"/>
</dbReference>
<evidence type="ECO:0000256" key="1">
    <source>
        <dbReference type="ARBA" id="ARBA00022679"/>
    </source>
</evidence>
<evidence type="ECO:0000313" key="5">
    <source>
        <dbReference type="Proteomes" id="UP000192872"/>
    </source>
</evidence>
<dbReference type="PANTHER" id="PTHR43800">
    <property type="entry name" value="PEPTIDYL-LYSINE N-ACETYLTRANSFERASE YJAB"/>
    <property type="match status" value="1"/>
</dbReference>
<evidence type="ECO:0000313" key="4">
    <source>
        <dbReference type="EMBL" id="OQW54521.1"/>
    </source>
</evidence>
<sequence>MEWRLRPYREADLEPALIVWERAWRHTLPEIDFAARLPWWRARWVNEMLPVGEVLVGEGDDGRLAGFLVLTPATGYIDQIVVDPEQWGSGLAARFMEYAKVRCPGGLDLHVNQANVRALAFYRRHGFVVAATAENPRSGLPTFHMRRENHPG</sequence>
<dbReference type="InterPro" id="IPR000182">
    <property type="entry name" value="GNAT_dom"/>
</dbReference>
<feature type="domain" description="N-acetyltransferase" evidence="3">
    <location>
        <begin position="3"/>
        <end position="150"/>
    </location>
</feature>
<dbReference type="PROSITE" id="PS51186">
    <property type="entry name" value="GNAT"/>
    <property type="match status" value="1"/>
</dbReference>
<dbReference type="PANTHER" id="PTHR43800:SF1">
    <property type="entry name" value="PEPTIDYL-LYSINE N-ACETYLTRANSFERASE YJAB"/>
    <property type="match status" value="1"/>
</dbReference>
<keyword evidence="2" id="KW-0012">Acyltransferase</keyword>
<dbReference type="InterPro" id="IPR016181">
    <property type="entry name" value="Acyl_CoA_acyltransferase"/>
</dbReference>
<dbReference type="STRING" id="1827387.A4S15_04530"/>
<keyword evidence="1" id="KW-0808">Transferase</keyword>
<accession>A0A1W9I4X9</accession>
<evidence type="ECO:0000259" key="3">
    <source>
        <dbReference type="PROSITE" id="PS51186"/>
    </source>
</evidence>
<dbReference type="Proteomes" id="UP000192872">
    <property type="component" value="Unassembled WGS sequence"/>
</dbReference>
<name>A0A1W9I4X9_9HYPH</name>
<evidence type="ECO:0000256" key="2">
    <source>
        <dbReference type="ARBA" id="ARBA00023315"/>
    </source>
</evidence>
<dbReference type="CDD" id="cd04301">
    <property type="entry name" value="NAT_SF"/>
    <property type="match status" value="1"/>
</dbReference>
<dbReference type="AlphaFoldDB" id="A0A1W9I4X9"/>
<reference evidence="4 5" key="1">
    <citation type="journal article" date="2017" name="Water Res.">
        <title>Comammox in drinking water systems.</title>
        <authorList>
            <person name="Wang Y."/>
            <person name="Ma L."/>
            <person name="Mao Y."/>
            <person name="Jiang X."/>
            <person name="Xia Y."/>
            <person name="Yu K."/>
            <person name="Li B."/>
            <person name="Zhang T."/>
        </authorList>
    </citation>
    <scope>NUCLEOTIDE SEQUENCE [LARGE SCALE GENOMIC DNA]</scope>
    <source>
        <strain evidence="4">SG_bin8</strain>
    </source>
</reference>
<protein>
    <recommendedName>
        <fullName evidence="3">N-acetyltransferase domain-containing protein</fullName>
    </recommendedName>
</protein>
<dbReference type="SUPFAM" id="SSF55729">
    <property type="entry name" value="Acyl-CoA N-acyltransferases (Nat)"/>
    <property type="match status" value="1"/>
</dbReference>